<protein>
    <submittedName>
        <fullName evidence="1">Uncharacterized protein</fullName>
    </submittedName>
</protein>
<dbReference type="Proteomes" id="UP000799755">
    <property type="component" value="Unassembled WGS sequence"/>
</dbReference>
<dbReference type="EMBL" id="MU003497">
    <property type="protein sequence ID" value="KAF2474727.1"/>
    <property type="molecule type" value="Genomic_DNA"/>
</dbReference>
<keyword evidence="2" id="KW-1185">Reference proteome</keyword>
<proteinExistence type="predicted"/>
<gene>
    <name evidence="1" type="ORF">BDR25DRAFT_351250</name>
</gene>
<accession>A0ACB6R8S8</accession>
<evidence type="ECO:0000313" key="1">
    <source>
        <dbReference type="EMBL" id="KAF2474727.1"/>
    </source>
</evidence>
<evidence type="ECO:0000313" key="2">
    <source>
        <dbReference type="Proteomes" id="UP000799755"/>
    </source>
</evidence>
<reference evidence="1" key="1">
    <citation type="journal article" date="2020" name="Stud. Mycol.">
        <title>101 Dothideomycetes genomes: a test case for predicting lifestyles and emergence of pathogens.</title>
        <authorList>
            <person name="Haridas S."/>
            <person name="Albert R."/>
            <person name="Binder M."/>
            <person name="Bloem J."/>
            <person name="Labutti K."/>
            <person name="Salamov A."/>
            <person name="Andreopoulos B."/>
            <person name="Baker S."/>
            <person name="Barry K."/>
            <person name="Bills G."/>
            <person name="Bluhm B."/>
            <person name="Cannon C."/>
            <person name="Castanera R."/>
            <person name="Culley D."/>
            <person name="Daum C."/>
            <person name="Ezra D."/>
            <person name="Gonzalez J."/>
            <person name="Henrissat B."/>
            <person name="Kuo A."/>
            <person name="Liang C."/>
            <person name="Lipzen A."/>
            <person name="Lutzoni F."/>
            <person name="Magnuson J."/>
            <person name="Mondo S."/>
            <person name="Nolan M."/>
            <person name="Ohm R."/>
            <person name="Pangilinan J."/>
            <person name="Park H.-J."/>
            <person name="Ramirez L."/>
            <person name="Alfaro M."/>
            <person name="Sun H."/>
            <person name="Tritt A."/>
            <person name="Yoshinaga Y."/>
            <person name="Zwiers L.-H."/>
            <person name="Turgeon B."/>
            <person name="Goodwin S."/>
            <person name="Spatafora J."/>
            <person name="Crous P."/>
            <person name="Grigoriev I."/>
        </authorList>
    </citation>
    <scope>NUCLEOTIDE SEQUENCE</scope>
    <source>
        <strain evidence="1">ATCC 200398</strain>
    </source>
</reference>
<name>A0ACB6R8S8_9PLEO</name>
<organism evidence="1 2">
    <name type="scientific">Lindgomyces ingoldianus</name>
    <dbReference type="NCBI Taxonomy" id="673940"/>
    <lineage>
        <taxon>Eukaryota</taxon>
        <taxon>Fungi</taxon>
        <taxon>Dikarya</taxon>
        <taxon>Ascomycota</taxon>
        <taxon>Pezizomycotina</taxon>
        <taxon>Dothideomycetes</taxon>
        <taxon>Pleosporomycetidae</taxon>
        <taxon>Pleosporales</taxon>
        <taxon>Lindgomycetaceae</taxon>
        <taxon>Lindgomyces</taxon>
    </lineage>
</organism>
<sequence>MFRRCGSGCSFAKRFEMKSKEVVMTTMLFMRMRLNMVIAPFAHYHMDLTLPSKALLIRSNLFCSRAAYGERVSLRIVENVGYDPPQLPNRSSILLTYSSYKEIIPRQINHYRGPYCLSSSNECCFICYTGYTENDFSPLKSPSDRQLNLAVPSLLPLPQPLKYFFHVLTVDQAPNFTWGLLGPNSVTNVAYLEWGVQARDHNEQLLLLEFVVHCISELVQEVEEWRLRLEIFRKQERVHRTISSIKVGRVKIRNRSHRRYWYELPSDHIPVDGQLLVVRVSSVHTVSKPIIQSSIQVVVMSFRMYSKISAKSRHIAPPTLMNSSLSNCRLRLAATSEKELSKLPNFRIDSTLVVGTTTIYDFSALPDTTCTCDNHEEWKLPGRLWLDVEEVRASQNMGKPGDSEYISTLTPIMKLTTGVCEQNLLIYCMGRNKFLSLLAHQKKIRFWYHH</sequence>
<comment type="caution">
    <text evidence="1">The sequence shown here is derived from an EMBL/GenBank/DDBJ whole genome shotgun (WGS) entry which is preliminary data.</text>
</comment>